<keyword evidence="3" id="KW-1185">Reference proteome</keyword>
<proteinExistence type="predicted"/>
<name>A0ABT0H872_9FLAO</name>
<dbReference type="InterPro" id="IPR001296">
    <property type="entry name" value="Glyco_trans_1"/>
</dbReference>
<dbReference type="PANTHER" id="PTHR12526:SF630">
    <property type="entry name" value="GLYCOSYLTRANSFERASE"/>
    <property type="match status" value="1"/>
</dbReference>
<dbReference type="EMBL" id="JALPQF010000006">
    <property type="protein sequence ID" value="MCK8480553.1"/>
    <property type="molecule type" value="Genomic_DNA"/>
</dbReference>
<protein>
    <submittedName>
        <fullName evidence="2">Glycosyltransferase</fullName>
    </submittedName>
</protein>
<dbReference type="Gene3D" id="3.40.50.2000">
    <property type="entry name" value="Glycogen Phosphorylase B"/>
    <property type="match status" value="1"/>
</dbReference>
<dbReference type="RefSeq" id="WP_248412636.1">
    <property type="nucleotide sequence ID" value="NZ_JALPQF010000006.1"/>
</dbReference>
<organism evidence="2 3">
    <name type="scientific">Psychroserpens algicola</name>
    <dbReference type="NCBI Taxonomy" id="1719034"/>
    <lineage>
        <taxon>Bacteria</taxon>
        <taxon>Pseudomonadati</taxon>
        <taxon>Bacteroidota</taxon>
        <taxon>Flavobacteriia</taxon>
        <taxon>Flavobacteriales</taxon>
        <taxon>Flavobacteriaceae</taxon>
        <taxon>Psychroserpens</taxon>
    </lineage>
</organism>
<dbReference type="Pfam" id="PF00534">
    <property type="entry name" value="Glycos_transf_1"/>
    <property type="match status" value="1"/>
</dbReference>
<dbReference type="PANTHER" id="PTHR12526">
    <property type="entry name" value="GLYCOSYLTRANSFERASE"/>
    <property type="match status" value="1"/>
</dbReference>
<accession>A0ABT0H872</accession>
<evidence type="ECO:0000313" key="2">
    <source>
        <dbReference type="EMBL" id="MCK8480553.1"/>
    </source>
</evidence>
<sequence>MRIVFWENIVSQHKLPYWNALAASPKVSKFVLVVEELLYEKLKKQGWENDVKESDTFELHINPSNDSITALLQEDIDTSYHVFSGIRAIPMVLNVLQLSLAYPIRRILLTESLNLIGSRAVTRRLASVFIERRYLKHYDIVLGSGANTKSWYVECGVKPANFYPFLYSIETLNASNVVEKSPTMRFLFIGQLIQRKGLDVLLQSLSKVKHSNWTLDVYGEGEDEATLSSLITDLKLTDKVNMHGVVTNKELRQRVALHDILILPSRFDGWGAVVNEALASGLKVICSSTCGASILVVNDKIGYVFPSNNTKELTKTLEQSIEEKDDMDRAYVLNYSNYLKGNYVAQYLIDILAFHYHNTNERPLPPWEKFQLDMQNKSIHQKQNH</sequence>
<reference evidence="2" key="1">
    <citation type="submission" date="2022-04" db="EMBL/GenBank/DDBJ databases">
        <authorList>
            <person name="Ren T."/>
        </authorList>
    </citation>
    <scope>NUCLEOTIDE SEQUENCE</scope>
    <source>
        <strain evidence="2">F63249</strain>
    </source>
</reference>
<dbReference type="SUPFAM" id="SSF53756">
    <property type="entry name" value="UDP-Glycosyltransferase/glycogen phosphorylase"/>
    <property type="match status" value="1"/>
</dbReference>
<dbReference type="Proteomes" id="UP001203687">
    <property type="component" value="Unassembled WGS sequence"/>
</dbReference>
<evidence type="ECO:0000313" key="3">
    <source>
        <dbReference type="Proteomes" id="UP001203687"/>
    </source>
</evidence>
<comment type="caution">
    <text evidence="2">The sequence shown here is derived from an EMBL/GenBank/DDBJ whole genome shotgun (WGS) entry which is preliminary data.</text>
</comment>
<feature type="domain" description="Glycosyl transferase family 1" evidence="1">
    <location>
        <begin position="185"/>
        <end position="328"/>
    </location>
</feature>
<evidence type="ECO:0000259" key="1">
    <source>
        <dbReference type="Pfam" id="PF00534"/>
    </source>
</evidence>
<gene>
    <name evidence="2" type="ORF">MUY34_07980</name>
</gene>